<proteinExistence type="predicted"/>
<organism evidence="1 2">
    <name type="scientific">Daphnia sinensis</name>
    <dbReference type="NCBI Taxonomy" id="1820382"/>
    <lineage>
        <taxon>Eukaryota</taxon>
        <taxon>Metazoa</taxon>
        <taxon>Ecdysozoa</taxon>
        <taxon>Arthropoda</taxon>
        <taxon>Crustacea</taxon>
        <taxon>Branchiopoda</taxon>
        <taxon>Diplostraca</taxon>
        <taxon>Cladocera</taxon>
        <taxon>Anomopoda</taxon>
        <taxon>Daphniidae</taxon>
        <taxon>Daphnia</taxon>
        <taxon>Daphnia similis group</taxon>
    </lineage>
</organism>
<name>A0AAD5PPJ3_9CRUS</name>
<comment type="caution">
    <text evidence="1">The sequence shown here is derived from an EMBL/GenBank/DDBJ whole genome shotgun (WGS) entry which is preliminary data.</text>
</comment>
<dbReference type="Proteomes" id="UP000820818">
    <property type="component" value="Linkage Group LG10"/>
</dbReference>
<evidence type="ECO:0000313" key="1">
    <source>
        <dbReference type="EMBL" id="KAI9552134.1"/>
    </source>
</evidence>
<protein>
    <submittedName>
        <fullName evidence="1">Uncharacterized protein</fullName>
    </submittedName>
</protein>
<gene>
    <name evidence="1" type="ORF">GHT06_022471</name>
</gene>
<sequence length="72" mass="8126">MGSKKRIKTASLATEHSCVRGSCSKIAYWDVDISSGNWNMDSKRTRRIRDVVTQASWWFESAAKGCPTRTTN</sequence>
<reference evidence="1 2" key="1">
    <citation type="submission" date="2022-05" db="EMBL/GenBank/DDBJ databases">
        <title>A multi-omics perspective on studying reproductive biology in Daphnia sinensis.</title>
        <authorList>
            <person name="Jia J."/>
        </authorList>
    </citation>
    <scope>NUCLEOTIDE SEQUENCE [LARGE SCALE GENOMIC DNA]</scope>
    <source>
        <strain evidence="1 2">WSL</strain>
    </source>
</reference>
<dbReference type="EMBL" id="WJBH02000010">
    <property type="protein sequence ID" value="KAI9552134.1"/>
    <property type="molecule type" value="Genomic_DNA"/>
</dbReference>
<dbReference type="AlphaFoldDB" id="A0AAD5PPJ3"/>
<accession>A0AAD5PPJ3</accession>
<evidence type="ECO:0000313" key="2">
    <source>
        <dbReference type="Proteomes" id="UP000820818"/>
    </source>
</evidence>
<keyword evidence="2" id="KW-1185">Reference proteome</keyword>